<gene>
    <name evidence="1" type="ORF">VE01_10847</name>
</gene>
<dbReference type="RefSeq" id="XP_059320278.1">
    <property type="nucleotide sequence ID" value="XM_059464295.1"/>
</dbReference>
<name>A0A2P6FH27_9PEZI</name>
<proteinExistence type="predicted"/>
<keyword evidence="2" id="KW-1185">Reference proteome</keyword>
<accession>A0A2P6FH27</accession>
<dbReference type="GeneID" id="84234389"/>
<evidence type="ECO:0000313" key="2">
    <source>
        <dbReference type="Proteomes" id="UP000091956"/>
    </source>
</evidence>
<reference evidence="2" key="2">
    <citation type="journal article" date="2018" name="Nat. Commun.">
        <title>Extreme sensitivity to ultraviolet light in the fungal pathogen causing white-nose syndrome of bats.</title>
        <authorList>
            <person name="Palmer J.M."/>
            <person name="Drees K.P."/>
            <person name="Foster J.T."/>
            <person name="Lindner D.L."/>
        </authorList>
    </citation>
    <scope>NUCLEOTIDE SEQUENCE [LARGE SCALE GENOMIC DNA]</scope>
    <source>
        <strain evidence="2">UAMH 10579</strain>
    </source>
</reference>
<sequence>MEEPAGKVGRGWRSRGKHPHKAGICLLAFHRDRGTSQERGGRGVIAGLARGANGWVVGVVCKPCFLLQLYLTITSVGVEHQQQEPNMGEGELLMDLWTVDCVLDFLFYA</sequence>
<reference evidence="1 2" key="1">
    <citation type="submission" date="2016-03" db="EMBL/GenBank/DDBJ databases">
        <title>Comparative genomics of Pseudogymnoascus destructans, the fungus causing white-nose syndrome of bats.</title>
        <authorList>
            <person name="Palmer J.M."/>
            <person name="Drees K.P."/>
            <person name="Foster J.T."/>
            <person name="Lindner D.L."/>
        </authorList>
    </citation>
    <scope>NUCLEOTIDE SEQUENCE [LARGE SCALE GENOMIC DNA]</scope>
    <source>
        <strain evidence="1 2">UAMH 10579</strain>
    </source>
</reference>
<organism evidence="1 2">
    <name type="scientific">Pseudogymnoascus verrucosus</name>
    <dbReference type="NCBI Taxonomy" id="342668"/>
    <lineage>
        <taxon>Eukaryota</taxon>
        <taxon>Fungi</taxon>
        <taxon>Dikarya</taxon>
        <taxon>Ascomycota</taxon>
        <taxon>Pezizomycotina</taxon>
        <taxon>Leotiomycetes</taxon>
        <taxon>Thelebolales</taxon>
        <taxon>Thelebolaceae</taxon>
        <taxon>Pseudogymnoascus</taxon>
    </lineage>
</organism>
<protein>
    <submittedName>
        <fullName evidence="1">Uncharacterized protein</fullName>
    </submittedName>
</protein>
<evidence type="ECO:0000313" key="1">
    <source>
        <dbReference type="EMBL" id="PQM43951.1"/>
    </source>
</evidence>
<dbReference type="AlphaFoldDB" id="A0A2P6FH27"/>
<dbReference type="Proteomes" id="UP000091956">
    <property type="component" value="Unassembled WGS sequence"/>
</dbReference>
<dbReference type="EMBL" id="KV460284">
    <property type="protein sequence ID" value="PQM43951.1"/>
    <property type="molecule type" value="Genomic_DNA"/>
</dbReference>